<name>A0A5N6TQG0_ASPAV</name>
<dbReference type="Gene3D" id="2.60.200.20">
    <property type="match status" value="1"/>
</dbReference>
<sequence>MSNRQLSFLGTPVYRVGTLSNSNSLGDTYSIYSNIDVYIGRDTTRCGYVVDDPLVSNQHIRIYTIIFDRENLEISPLVYAQDLSLNGTLWNGHPMGKGNGSFLLSDGDVLTLSPRVSLQFNCEDHTQSIPFSELQILEMRVFAHQYMVTPKSLGSGAHGKVHMAYKMDTGRQLACKIIDIHSPKFRAIKEIYHAFDREIRISSQLCHPNIIGVEKTIRSNNTIYIFQELVTGGDLFSYFHYKDGKLEDIQVAVIVRQITMALDYLHDQNIVHRDLKPDNILMTSLADGCRVVLTDFGCARKIEPTNERMYTLVGTFEYNAPEIFNAHKQGYTKAVDLWSLGSVTTVLLTGNVPFQGSRTKGFTELAQIADEERLEADMTRNQTGPRARDFVRKLLVRNEADRMDVKQALAHEWFTNPSHRDEFEALYGRTIADWTPPIHEQPLIIHLADLKPSEGVEESTESDEFSAFDSGGLVDIGGLPSSLSTIDFGAHRDLPASLSQTLSDPNLPPLKRGGNTDANPPLHGQQPGCQEHFCLNMTEITTGEEEDLWDDFRESDPAQDVHQSDT</sequence>
<dbReference type="InterPro" id="IPR017441">
    <property type="entry name" value="Protein_kinase_ATP_BS"/>
</dbReference>
<dbReference type="PROSITE" id="PS50006">
    <property type="entry name" value="FHA_DOMAIN"/>
    <property type="match status" value="1"/>
</dbReference>
<dbReference type="Gene3D" id="1.10.510.10">
    <property type="entry name" value="Transferase(Phosphotransferase) domain 1"/>
    <property type="match status" value="1"/>
</dbReference>
<evidence type="ECO:0000256" key="2">
    <source>
        <dbReference type="ARBA" id="ARBA00022741"/>
    </source>
</evidence>
<evidence type="ECO:0000259" key="7">
    <source>
        <dbReference type="PROSITE" id="PS50011"/>
    </source>
</evidence>
<accession>A0A5N6TQG0</accession>
<feature type="domain" description="Protein kinase" evidence="7">
    <location>
        <begin position="147"/>
        <end position="414"/>
    </location>
</feature>
<dbReference type="PROSITE" id="PS00107">
    <property type="entry name" value="PROTEIN_KINASE_ATP"/>
    <property type="match status" value="1"/>
</dbReference>
<dbReference type="PROSITE" id="PS50011">
    <property type="entry name" value="PROTEIN_KINASE_DOM"/>
    <property type="match status" value="1"/>
</dbReference>
<dbReference type="SMART" id="SM00240">
    <property type="entry name" value="FHA"/>
    <property type="match status" value="1"/>
</dbReference>
<feature type="region of interest" description="Disordered" evidence="5">
    <location>
        <begin position="497"/>
        <end position="529"/>
    </location>
</feature>
<feature type="binding site" evidence="4">
    <location>
        <position position="176"/>
    </location>
    <ligand>
        <name>ATP</name>
        <dbReference type="ChEBI" id="CHEBI:30616"/>
    </ligand>
</feature>
<keyword evidence="3 4" id="KW-0067">ATP-binding</keyword>
<dbReference type="Gene3D" id="3.30.200.20">
    <property type="entry name" value="Phosphorylase Kinase, domain 1"/>
    <property type="match status" value="1"/>
</dbReference>
<evidence type="ECO:0000256" key="5">
    <source>
        <dbReference type="SAM" id="MobiDB-lite"/>
    </source>
</evidence>
<dbReference type="PANTHER" id="PTHR24347">
    <property type="entry name" value="SERINE/THREONINE-PROTEIN KINASE"/>
    <property type="match status" value="1"/>
</dbReference>
<dbReference type="SMART" id="SM00220">
    <property type="entry name" value="S_TKc"/>
    <property type="match status" value="1"/>
</dbReference>
<dbReference type="OrthoDB" id="74764at2759"/>
<keyword evidence="9" id="KW-1185">Reference proteome</keyword>
<dbReference type="CDD" id="cd22670">
    <property type="entry name" value="FHA_MEK1-like"/>
    <property type="match status" value="1"/>
</dbReference>
<comment type="similarity">
    <text evidence="1">Belongs to the protein kinase superfamily. CAMK Ser/Thr protein kinase family. CHEK2 subfamily.</text>
</comment>
<dbReference type="SUPFAM" id="SSF56112">
    <property type="entry name" value="Protein kinase-like (PK-like)"/>
    <property type="match status" value="1"/>
</dbReference>
<evidence type="ECO:0000259" key="6">
    <source>
        <dbReference type="PROSITE" id="PS50006"/>
    </source>
</evidence>
<dbReference type="InterPro" id="IPR000253">
    <property type="entry name" value="FHA_dom"/>
</dbReference>
<feature type="region of interest" description="Disordered" evidence="5">
    <location>
        <begin position="545"/>
        <end position="566"/>
    </location>
</feature>
<evidence type="ECO:0000256" key="3">
    <source>
        <dbReference type="ARBA" id="ARBA00022840"/>
    </source>
</evidence>
<proteinExistence type="inferred from homology"/>
<dbReference type="SUPFAM" id="SSF49879">
    <property type="entry name" value="SMAD/FHA domain"/>
    <property type="match status" value="1"/>
</dbReference>
<dbReference type="InterPro" id="IPR008271">
    <property type="entry name" value="Ser/Thr_kinase_AS"/>
</dbReference>
<keyword evidence="8" id="KW-0418">Kinase</keyword>
<keyword evidence="8" id="KW-0808">Transferase</keyword>
<dbReference type="Proteomes" id="UP000325780">
    <property type="component" value="Unassembled WGS sequence"/>
</dbReference>
<protein>
    <submittedName>
        <fullName evidence="8">Kinase-like domain-containing protein</fullName>
    </submittedName>
</protein>
<dbReference type="Pfam" id="PF00498">
    <property type="entry name" value="FHA"/>
    <property type="match status" value="1"/>
</dbReference>
<evidence type="ECO:0000313" key="8">
    <source>
        <dbReference type="EMBL" id="KAE8148593.1"/>
    </source>
</evidence>
<dbReference type="Pfam" id="PF00069">
    <property type="entry name" value="Pkinase"/>
    <property type="match status" value="1"/>
</dbReference>
<organism evidence="8 9">
    <name type="scientific">Aspergillus avenaceus</name>
    <dbReference type="NCBI Taxonomy" id="36643"/>
    <lineage>
        <taxon>Eukaryota</taxon>
        <taxon>Fungi</taxon>
        <taxon>Dikarya</taxon>
        <taxon>Ascomycota</taxon>
        <taxon>Pezizomycotina</taxon>
        <taxon>Eurotiomycetes</taxon>
        <taxon>Eurotiomycetidae</taxon>
        <taxon>Eurotiales</taxon>
        <taxon>Aspergillaceae</taxon>
        <taxon>Aspergillus</taxon>
        <taxon>Aspergillus subgen. Circumdati</taxon>
    </lineage>
</organism>
<gene>
    <name evidence="8" type="ORF">BDV25DRAFT_131103</name>
</gene>
<dbReference type="InterPro" id="IPR011009">
    <property type="entry name" value="Kinase-like_dom_sf"/>
</dbReference>
<dbReference type="InterPro" id="IPR000719">
    <property type="entry name" value="Prot_kinase_dom"/>
</dbReference>
<evidence type="ECO:0000313" key="9">
    <source>
        <dbReference type="Proteomes" id="UP000325780"/>
    </source>
</evidence>
<keyword evidence="2 4" id="KW-0547">Nucleotide-binding</keyword>
<evidence type="ECO:0000256" key="1">
    <source>
        <dbReference type="ARBA" id="ARBA00005575"/>
    </source>
</evidence>
<feature type="domain" description="FHA" evidence="6">
    <location>
        <begin position="37"/>
        <end position="95"/>
    </location>
</feature>
<dbReference type="EMBL" id="ML742154">
    <property type="protein sequence ID" value="KAE8148593.1"/>
    <property type="molecule type" value="Genomic_DNA"/>
</dbReference>
<dbReference type="GO" id="GO:0005524">
    <property type="term" value="F:ATP binding"/>
    <property type="evidence" value="ECO:0007669"/>
    <property type="project" value="UniProtKB-UniRule"/>
</dbReference>
<dbReference type="AlphaFoldDB" id="A0A5N6TQG0"/>
<dbReference type="InterPro" id="IPR008984">
    <property type="entry name" value="SMAD_FHA_dom_sf"/>
</dbReference>
<dbReference type="GO" id="GO:0004672">
    <property type="term" value="F:protein kinase activity"/>
    <property type="evidence" value="ECO:0007669"/>
    <property type="project" value="InterPro"/>
</dbReference>
<dbReference type="PROSITE" id="PS00108">
    <property type="entry name" value="PROTEIN_KINASE_ST"/>
    <property type="match status" value="1"/>
</dbReference>
<evidence type="ECO:0000256" key="4">
    <source>
        <dbReference type="PROSITE-ProRule" id="PRU10141"/>
    </source>
</evidence>
<reference evidence="8 9" key="1">
    <citation type="submission" date="2019-04" db="EMBL/GenBank/DDBJ databases">
        <title>Friends and foes A comparative genomics study of 23 Aspergillus species from section Flavi.</title>
        <authorList>
            <consortium name="DOE Joint Genome Institute"/>
            <person name="Kjaerbolling I."/>
            <person name="Vesth T."/>
            <person name="Frisvad J.C."/>
            <person name="Nybo J.L."/>
            <person name="Theobald S."/>
            <person name="Kildgaard S."/>
            <person name="Isbrandt T."/>
            <person name="Kuo A."/>
            <person name="Sato A."/>
            <person name="Lyhne E.K."/>
            <person name="Kogle M.E."/>
            <person name="Wiebenga A."/>
            <person name="Kun R.S."/>
            <person name="Lubbers R.J."/>
            <person name="Makela M.R."/>
            <person name="Barry K."/>
            <person name="Chovatia M."/>
            <person name="Clum A."/>
            <person name="Daum C."/>
            <person name="Haridas S."/>
            <person name="He G."/>
            <person name="LaButti K."/>
            <person name="Lipzen A."/>
            <person name="Mondo S."/>
            <person name="Riley R."/>
            <person name="Salamov A."/>
            <person name="Simmons B.A."/>
            <person name="Magnuson J.K."/>
            <person name="Henrissat B."/>
            <person name="Mortensen U.H."/>
            <person name="Larsen T.O."/>
            <person name="Devries R.P."/>
            <person name="Grigoriev I.V."/>
            <person name="Machida M."/>
            <person name="Baker S.E."/>
            <person name="Andersen M.R."/>
        </authorList>
    </citation>
    <scope>NUCLEOTIDE SEQUENCE [LARGE SCALE GENOMIC DNA]</scope>
    <source>
        <strain evidence="8 9">IBT 18842</strain>
    </source>
</reference>